<keyword evidence="2 3" id="KW-0690">Ribosome biogenesis</keyword>
<dbReference type="InterPro" id="IPR036847">
    <property type="entry name" value="RimP_C_sf"/>
</dbReference>
<dbReference type="InterPro" id="IPR003728">
    <property type="entry name" value="Ribosome_maturation_RimP"/>
</dbReference>
<evidence type="ECO:0000256" key="1">
    <source>
        <dbReference type="ARBA" id="ARBA00022490"/>
    </source>
</evidence>
<name>A0A4U8Z273_METTU</name>
<evidence type="ECO:0000259" key="6">
    <source>
        <dbReference type="Pfam" id="PF17384"/>
    </source>
</evidence>
<sequence>MDQSTNLQEEPRTLLDEARFVLETGAAARIAHVAQPVLTDLGYRLVRVKLSAQDGMTVQIMAERPDGSMTVNDCETVSAALSPVLDVEDVVSQAYRLEISSPGIDRPLVRASDVRRAVGQEARIELRVGVEGRKRFRGVIAEVHGDGVEASVKLMRNDAKPGEDVEAILPLRDVAEAKLVLTEALIRESLRAAKAALAEDGPSETEDEDAEEDAGAPLPQRGPGRFAARNSAAKAKPLLPAGVRSKFKQAKSGKPQAGARPSPPRPMPK</sequence>
<dbReference type="CDD" id="cd01734">
    <property type="entry name" value="YlxS_C"/>
    <property type="match status" value="1"/>
</dbReference>
<protein>
    <recommendedName>
        <fullName evidence="3">Ribosome maturation factor RimP</fullName>
    </recommendedName>
</protein>
<dbReference type="GO" id="GO:0005829">
    <property type="term" value="C:cytosol"/>
    <property type="evidence" value="ECO:0007669"/>
    <property type="project" value="TreeGrafter"/>
</dbReference>
<dbReference type="AlphaFoldDB" id="A0A4U8Z273"/>
<feature type="domain" description="Ribosome maturation factor RimP C-terminal" evidence="6">
    <location>
        <begin position="108"/>
        <end position="181"/>
    </location>
</feature>
<dbReference type="InterPro" id="IPR028989">
    <property type="entry name" value="RimP_N"/>
</dbReference>
<gene>
    <name evidence="3 7" type="primary">rimP</name>
    <name evidence="7" type="ORF">MTUNDRAET4_2605</name>
</gene>
<dbReference type="OrthoDB" id="9805006at2"/>
<dbReference type="Gene3D" id="3.30.300.70">
    <property type="entry name" value="RimP-like superfamily, N-terminal"/>
    <property type="match status" value="1"/>
</dbReference>
<feature type="region of interest" description="Disordered" evidence="4">
    <location>
        <begin position="197"/>
        <end position="269"/>
    </location>
</feature>
<keyword evidence="1 3" id="KW-0963">Cytoplasm</keyword>
<organism evidence="7 8">
    <name type="scientific">Methylocella tundrae</name>
    <dbReference type="NCBI Taxonomy" id="227605"/>
    <lineage>
        <taxon>Bacteria</taxon>
        <taxon>Pseudomonadati</taxon>
        <taxon>Pseudomonadota</taxon>
        <taxon>Alphaproteobacteria</taxon>
        <taxon>Hyphomicrobiales</taxon>
        <taxon>Beijerinckiaceae</taxon>
        <taxon>Methylocella</taxon>
    </lineage>
</organism>
<dbReference type="InterPro" id="IPR035956">
    <property type="entry name" value="RimP_N_sf"/>
</dbReference>
<comment type="subcellular location">
    <subcellularLocation>
        <location evidence="3">Cytoplasm</location>
    </subcellularLocation>
</comment>
<evidence type="ECO:0000313" key="8">
    <source>
        <dbReference type="Proteomes" id="UP000294360"/>
    </source>
</evidence>
<dbReference type="HAMAP" id="MF_01077">
    <property type="entry name" value="RimP"/>
    <property type="match status" value="1"/>
</dbReference>
<dbReference type="PANTHER" id="PTHR33867">
    <property type="entry name" value="RIBOSOME MATURATION FACTOR RIMP"/>
    <property type="match status" value="1"/>
</dbReference>
<proteinExistence type="inferred from homology"/>
<dbReference type="PANTHER" id="PTHR33867:SF1">
    <property type="entry name" value="RIBOSOME MATURATION FACTOR RIMP"/>
    <property type="match status" value="1"/>
</dbReference>
<dbReference type="GO" id="GO:0000028">
    <property type="term" value="P:ribosomal small subunit assembly"/>
    <property type="evidence" value="ECO:0007669"/>
    <property type="project" value="TreeGrafter"/>
</dbReference>
<evidence type="ECO:0000256" key="4">
    <source>
        <dbReference type="SAM" id="MobiDB-lite"/>
    </source>
</evidence>
<dbReference type="KEGG" id="mtun:MTUNDRAET4_2605"/>
<evidence type="ECO:0000259" key="5">
    <source>
        <dbReference type="Pfam" id="PF02576"/>
    </source>
</evidence>
<dbReference type="SUPFAM" id="SSF75420">
    <property type="entry name" value="YhbC-like, N-terminal domain"/>
    <property type="match status" value="1"/>
</dbReference>
<dbReference type="SUPFAM" id="SSF74942">
    <property type="entry name" value="YhbC-like, C-terminal domain"/>
    <property type="match status" value="1"/>
</dbReference>
<accession>A0A4U8Z273</accession>
<feature type="compositionally biased region" description="Acidic residues" evidence="4">
    <location>
        <begin position="201"/>
        <end position="214"/>
    </location>
</feature>
<evidence type="ECO:0000256" key="3">
    <source>
        <dbReference type="HAMAP-Rule" id="MF_01077"/>
    </source>
</evidence>
<comment type="function">
    <text evidence="3">Required for maturation of 30S ribosomal subunits.</text>
</comment>
<dbReference type="Pfam" id="PF17384">
    <property type="entry name" value="DUF150_C"/>
    <property type="match status" value="1"/>
</dbReference>
<dbReference type="Proteomes" id="UP000294360">
    <property type="component" value="Chromosome"/>
</dbReference>
<feature type="domain" description="Ribosome maturation factor RimP N-terminal" evidence="5">
    <location>
        <begin position="34"/>
        <end position="105"/>
    </location>
</feature>
<evidence type="ECO:0000256" key="2">
    <source>
        <dbReference type="ARBA" id="ARBA00022517"/>
    </source>
</evidence>
<comment type="similarity">
    <text evidence="3">Belongs to the RimP family.</text>
</comment>
<dbReference type="NCBIfam" id="NF000932">
    <property type="entry name" value="PRK00092.2-5"/>
    <property type="match status" value="1"/>
</dbReference>
<reference evidence="7 8" key="1">
    <citation type="submission" date="2019-03" db="EMBL/GenBank/DDBJ databases">
        <authorList>
            <person name="Kox A.R. M."/>
        </authorList>
    </citation>
    <scope>NUCLEOTIDE SEQUENCE [LARGE SCALE GENOMIC DNA]</scope>
    <source>
        <strain evidence="7">MTUNDRAET4 annotated genome</strain>
    </source>
</reference>
<dbReference type="GO" id="GO:0006412">
    <property type="term" value="P:translation"/>
    <property type="evidence" value="ECO:0007669"/>
    <property type="project" value="TreeGrafter"/>
</dbReference>
<dbReference type="InterPro" id="IPR028998">
    <property type="entry name" value="RimP_C"/>
</dbReference>
<evidence type="ECO:0000313" key="7">
    <source>
        <dbReference type="EMBL" id="VFU09492.1"/>
    </source>
</evidence>
<dbReference type="EMBL" id="LR536450">
    <property type="protein sequence ID" value="VFU09492.1"/>
    <property type="molecule type" value="Genomic_DNA"/>
</dbReference>
<dbReference type="Pfam" id="PF02576">
    <property type="entry name" value="RimP_N"/>
    <property type="match status" value="1"/>
</dbReference>